<evidence type="ECO:0000256" key="1">
    <source>
        <dbReference type="SAM" id="MobiDB-lite"/>
    </source>
</evidence>
<feature type="region of interest" description="Disordered" evidence="1">
    <location>
        <begin position="1"/>
        <end position="23"/>
    </location>
</feature>
<dbReference type="PANTHER" id="PTHR33477:SF3">
    <property type="entry name" value="P-LOOP NTPASE DOMAIN-CONTAINING PROTEIN LPA1 HOMOLOG 1"/>
    <property type="match status" value="1"/>
</dbReference>
<dbReference type="Proteomes" id="UP000797356">
    <property type="component" value="Chromosome 8"/>
</dbReference>
<accession>A0A8K0IK49</accession>
<comment type="caution">
    <text evidence="2">The sequence shown here is derived from an EMBL/GenBank/DDBJ whole genome shotgun (WGS) entry which is preliminary data.</text>
</comment>
<name>A0A8K0IK49_COCNU</name>
<keyword evidence="3" id="KW-1185">Reference proteome</keyword>
<protein>
    <submittedName>
        <fullName evidence="2">Uncharacterized protein</fullName>
    </submittedName>
</protein>
<reference evidence="2" key="1">
    <citation type="journal article" date="2017" name="Gigascience">
        <title>The genome draft of coconut (Cocos nucifera).</title>
        <authorList>
            <person name="Xiao Y."/>
            <person name="Xu P."/>
            <person name="Fan H."/>
            <person name="Baudouin L."/>
            <person name="Xia W."/>
            <person name="Bocs S."/>
            <person name="Xu J."/>
            <person name="Li Q."/>
            <person name="Guo A."/>
            <person name="Zhou L."/>
            <person name="Li J."/>
            <person name="Wu Y."/>
            <person name="Ma Z."/>
            <person name="Armero A."/>
            <person name="Issali A.E."/>
            <person name="Liu N."/>
            <person name="Peng M."/>
            <person name="Yang Y."/>
        </authorList>
    </citation>
    <scope>NUCLEOTIDE SEQUENCE</scope>
    <source>
        <tissue evidence="2">Spear leaf of Hainan Tall coconut</tissue>
    </source>
</reference>
<dbReference type="OrthoDB" id="10614689at2759"/>
<evidence type="ECO:0000313" key="2">
    <source>
        <dbReference type="EMBL" id="KAG1359661.1"/>
    </source>
</evidence>
<dbReference type="PANTHER" id="PTHR33477">
    <property type="entry name" value="P-LOOP NTPASE DOMAIN-CONTAINING PROTEIN LPA1 HOMOLOG 1"/>
    <property type="match status" value="1"/>
</dbReference>
<proteinExistence type="predicted"/>
<dbReference type="EMBL" id="CM017879">
    <property type="protein sequence ID" value="KAG1359661.1"/>
    <property type="molecule type" value="Genomic_DNA"/>
</dbReference>
<sequence>MVEEDLSDGTLNESDGWSADPVSGTELIGKKQMAIEGFKAQSELVIESLDRLITAWEEWKESVVVEGVHLSFNLWWLKAELLVSGSEEEADDPPDGDSDEDLTENKEFHGSAVLLACIIPFHCFSMDGSAKMEGSVDENSTKTDEYYVDLAMRDGPENGYWSENDDGPNNVDKIIWISSWKISEHVAEPPCHIPTPSSLREGFPTPYLAQTGNVAFCCEDGHPSVRCTAWKERKILGIFYRQRGDV</sequence>
<reference evidence="2" key="2">
    <citation type="submission" date="2019-07" db="EMBL/GenBank/DDBJ databases">
        <authorList>
            <person name="Yang Y."/>
            <person name="Bocs S."/>
            <person name="Baudouin L."/>
        </authorList>
    </citation>
    <scope>NUCLEOTIDE SEQUENCE</scope>
    <source>
        <tissue evidence="2">Spear leaf of Hainan Tall coconut</tissue>
    </source>
</reference>
<gene>
    <name evidence="2" type="ORF">COCNU_08G011070</name>
</gene>
<evidence type="ECO:0000313" key="3">
    <source>
        <dbReference type="Proteomes" id="UP000797356"/>
    </source>
</evidence>
<organism evidence="2 3">
    <name type="scientific">Cocos nucifera</name>
    <name type="common">Coconut palm</name>
    <dbReference type="NCBI Taxonomy" id="13894"/>
    <lineage>
        <taxon>Eukaryota</taxon>
        <taxon>Viridiplantae</taxon>
        <taxon>Streptophyta</taxon>
        <taxon>Embryophyta</taxon>
        <taxon>Tracheophyta</taxon>
        <taxon>Spermatophyta</taxon>
        <taxon>Magnoliopsida</taxon>
        <taxon>Liliopsida</taxon>
        <taxon>Arecaceae</taxon>
        <taxon>Arecoideae</taxon>
        <taxon>Cocoseae</taxon>
        <taxon>Attaleinae</taxon>
        <taxon>Cocos</taxon>
    </lineage>
</organism>
<dbReference type="AlphaFoldDB" id="A0A8K0IK49"/>